<feature type="domain" description="FLZ-type" evidence="5">
    <location>
        <begin position="59"/>
        <end position="86"/>
    </location>
</feature>
<dbReference type="AlphaFoldDB" id="A0AAD7Q0Z7"/>
<dbReference type="Pfam" id="PF04570">
    <property type="entry name" value="zf-FLZ"/>
    <property type="match status" value="1"/>
</dbReference>
<dbReference type="PROSITE" id="PS51795">
    <property type="entry name" value="ZF_FLZ"/>
    <property type="match status" value="1"/>
</dbReference>
<evidence type="ECO:0000313" key="7">
    <source>
        <dbReference type="Proteomes" id="UP001163823"/>
    </source>
</evidence>
<accession>A0AAD7Q0Z7</accession>
<comment type="caution">
    <text evidence="6">The sequence shown here is derived from an EMBL/GenBank/DDBJ whole genome shotgun (WGS) entry which is preliminary data.</text>
</comment>
<feature type="zinc finger region" description="FLZ-type" evidence="4">
    <location>
        <begin position="59"/>
        <end position="86"/>
    </location>
</feature>
<evidence type="ECO:0000256" key="1">
    <source>
        <dbReference type="ARBA" id="ARBA00009374"/>
    </source>
</evidence>
<reference evidence="6" key="1">
    <citation type="journal article" date="2023" name="Science">
        <title>Elucidation of the pathway for biosynthesis of saponin adjuvants from the soapbark tree.</title>
        <authorList>
            <person name="Reed J."/>
            <person name="Orme A."/>
            <person name="El-Demerdash A."/>
            <person name="Owen C."/>
            <person name="Martin L.B.B."/>
            <person name="Misra R.C."/>
            <person name="Kikuchi S."/>
            <person name="Rejzek M."/>
            <person name="Martin A.C."/>
            <person name="Harkess A."/>
            <person name="Leebens-Mack J."/>
            <person name="Louveau T."/>
            <person name="Stephenson M.J."/>
            <person name="Osbourn A."/>
        </authorList>
    </citation>
    <scope>NUCLEOTIDE SEQUENCE</scope>
    <source>
        <strain evidence="6">S10</strain>
    </source>
</reference>
<keyword evidence="2" id="KW-0479">Metal-binding</keyword>
<evidence type="ECO:0000313" key="6">
    <source>
        <dbReference type="EMBL" id="KAJ7972763.1"/>
    </source>
</evidence>
<sequence length="86" mass="9648">MKPVVDQEESSQTNQIEPSVMLKLAEAAVQIENYNGIKGSSATTGDDHQGPQRQHELASFLGKCHFCQKKIPYDKNVYMYGDLRGF</sequence>
<protein>
    <recommendedName>
        <fullName evidence="5">FLZ-type domain-containing protein</fullName>
    </recommendedName>
</protein>
<gene>
    <name evidence="6" type="ORF">O6P43_010604</name>
</gene>
<proteinExistence type="inferred from homology"/>
<dbReference type="Proteomes" id="UP001163823">
    <property type="component" value="Chromosome 4"/>
</dbReference>
<keyword evidence="3" id="KW-0863">Zinc-finger</keyword>
<evidence type="ECO:0000256" key="2">
    <source>
        <dbReference type="ARBA" id="ARBA00022723"/>
    </source>
</evidence>
<evidence type="ECO:0000256" key="4">
    <source>
        <dbReference type="PROSITE-ProRule" id="PRU01131"/>
    </source>
</evidence>
<dbReference type="GO" id="GO:0008270">
    <property type="term" value="F:zinc ion binding"/>
    <property type="evidence" value="ECO:0007669"/>
    <property type="project" value="UniProtKB-KW"/>
</dbReference>
<dbReference type="EMBL" id="JARAOO010000004">
    <property type="protein sequence ID" value="KAJ7972763.1"/>
    <property type="molecule type" value="Genomic_DNA"/>
</dbReference>
<keyword evidence="7" id="KW-1185">Reference proteome</keyword>
<name>A0AAD7Q0Z7_QUISA</name>
<evidence type="ECO:0000259" key="5">
    <source>
        <dbReference type="PROSITE" id="PS51795"/>
    </source>
</evidence>
<comment type="similarity">
    <text evidence="1">Belongs to the FLZ family.</text>
</comment>
<evidence type="ECO:0000256" key="3">
    <source>
        <dbReference type="ARBA" id="ARBA00022771"/>
    </source>
</evidence>
<organism evidence="6 7">
    <name type="scientific">Quillaja saponaria</name>
    <name type="common">Soap bark tree</name>
    <dbReference type="NCBI Taxonomy" id="32244"/>
    <lineage>
        <taxon>Eukaryota</taxon>
        <taxon>Viridiplantae</taxon>
        <taxon>Streptophyta</taxon>
        <taxon>Embryophyta</taxon>
        <taxon>Tracheophyta</taxon>
        <taxon>Spermatophyta</taxon>
        <taxon>Magnoliopsida</taxon>
        <taxon>eudicotyledons</taxon>
        <taxon>Gunneridae</taxon>
        <taxon>Pentapetalae</taxon>
        <taxon>rosids</taxon>
        <taxon>fabids</taxon>
        <taxon>Fabales</taxon>
        <taxon>Quillajaceae</taxon>
        <taxon>Quillaja</taxon>
    </lineage>
</organism>
<keyword evidence="3" id="KW-0862">Zinc</keyword>
<dbReference type="KEGG" id="qsa:O6P43_010604"/>
<dbReference type="InterPro" id="IPR007650">
    <property type="entry name" value="Zf-FLZ_dom"/>
</dbReference>